<sequence length="353" mass="39852">MGEHTIPGITRRRVLQTGAVATGIGISGCLGGGGDTLQYMGRGGATQDAFRDILTEWEDENDVDVQHMEVADDTEMLSVLEGSPGEIDFCNPSPNGFAQFREADVLMDLDYGEIPNYDNIDGPWHDAPFLEDHEDGVYRYISTQGLAYNTEEVDEFDSWDEIEREAYEGQISLFAGPDARFANAAAAAGEDINEIEDDDVFDAIIEKVEDQHENVFQYWESGDQHMQFLREEQAVISSAWGGRVLSLQADDYPIEYFIPEEGAVTHSEGYAIPEESENEETVHELLNWLYERDNLVELSTNIDYPIPIEDPPEEITELPDYTEHPDDLTWIDWDVVLPMQEEMTQAFDEIRSG</sequence>
<dbReference type="Pfam" id="PF13416">
    <property type="entry name" value="SBP_bac_8"/>
    <property type="match status" value="1"/>
</dbReference>
<dbReference type="PANTHER" id="PTHR30222:SF17">
    <property type="entry name" value="SPERMIDINE_PUTRESCINE-BINDING PERIPLASMIC PROTEIN"/>
    <property type="match status" value="1"/>
</dbReference>
<dbReference type="Gene3D" id="3.40.190.10">
    <property type="entry name" value="Periplasmic binding protein-like II"/>
    <property type="match status" value="2"/>
</dbReference>
<dbReference type="AlphaFoldDB" id="A0A1H6G5U1"/>
<dbReference type="SUPFAM" id="SSF53850">
    <property type="entry name" value="Periplasmic binding protein-like II"/>
    <property type="match status" value="1"/>
</dbReference>
<dbReference type="Proteomes" id="UP000199112">
    <property type="component" value="Unassembled WGS sequence"/>
</dbReference>
<name>A0A1H6G5U1_9EURY</name>
<reference evidence="3" key="1">
    <citation type="submission" date="2016-10" db="EMBL/GenBank/DDBJ databases">
        <authorList>
            <person name="Varghese N."/>
            <person name="Submissions S."/>
        </authorList>
    </citation>
    <scope>NUCLEOTIDE SEQUENCE [LARGE SCALE GENOMIC DNA]</scope>
    <source>
        <strain evidence="3">CGMCC 1.8981</strain>
    </source>
</reference>
<protein>
    <submittedName>
        <fullName evidence="2">Spermidine/putrescine transport system substrate-binding protein</fullName>
    </submittedName>
</protein>
<evidence type="ECO:0000313" key="3">
    <source>
        <dbReference type="Proteomes" id="UP000199112"/>
    </source>
</evidence>
<gene>
    <name evidence="2" type="ORF">SAMN04487967_3075</name>
</gene>
<evidence type="ECO:0000256" key="1">
    <source>
        <dbReference type="ARBA" id="ARBA00022729"/>
    </source>
</evidence>
<accession>A0A1H6G5U1</accession>
<keyword evidence="3" id="KW-1185">Reference proteome</keyword>
<keyword evidence="1" id="KW-0732">Signal</keyword>
<proteinExistence type="predicted"/>
<dbReference type="InterPro" id="IPR006059">
    <property type="entry name" value="SBP"/>
</dbReference>
<dbReference type="RefSeq" id="WP_245726732.1">
    <property type="nucleotide sequence ID" value="NZ_FNWL01000003.1"/>
</dbReference>
<organism evidence="2 3">
    <name type="scientific">Natronorubrum sediminis</name>
    <dbReference type="NCBI Taxonomy" id="640943"/>
    <lineage>
        <taxon>Archaea</taxon>
        <taxon>Methanobacteriati</taxon>
        <taxon>Methanobacteriota</taxon>
        <taxon>Stenosarchaea group</taxon>
        <taxon>Halobacteria</taxon>
        <taxon>Halobacteriales</taxon>
        <taxon>Natrialbaceae</taxon>
        <taxon>Natronorubrum</taxon>
    </lineage>
</organism>
<dbReference type="EMBL" id="FNWL01000003">
    <property type="protein sequence ID" value="SEH17235.1"/>
    <property type="molecule type" value="Genomic_DNA"/>
</dbReference>
<evidence type="ECO:0000313" key="2">
    <source>
        <dbReference type="EMBL" id="SEH17235.1"/>
    </source>
</evidence>
<dbReference type="PANTHER" id="PTHR30222">
    <property type="entry name" value="SPERMIDINE/PUTRESCINE-BINDING PERIPLASMIC PROTEIN"/>
    <property type="match status" value="1"/>
</dbReference>